<evidence type="ECO:0000256" key="5">
    <source>
        <dbReference type="ARBA" id="ARBA00023242"/>
    </source>
</evidence>
<dbReference type="OrthoDB" id="1410417at2759"/>
<keyword evidence="4" id="KW-0804">Transcription</keyword>
<feature type="domain" description="TF-B3" evidence="6">
    <location>
        <begin position="221"/>
        <end position="318"/>
    </location>
</feature>
<dbReference type="SUPFAM" id="SSF101936">
    <property type="entry name" value="DNA-binding pseudobarrel domain"/>
    <property type="match status" value="2"/>
</dbReference>
<sequence length="380" mass="44358">MSSQVLNVHNHNIHFFKIILESSLRDGDLRIPRSFVKQYGKELSNPVILRLPNGVKWKVNWIKHDSGDVWFQKLWERFAHSYSLSFGHFLIFRYEGRSNFQVLVFDISAVEIDYSSIKSTYEDVEILDDNVIPKSPLVMKKTNKSGQHTSYFNPLSENKRVKYDNTKINLGFDDFQQKVTGEGDSFRARKISKAKTILKKELHTQSNTALERARKFKTKYPFFIQTVYQSYLKRYLGIPADFSKKYLRGLEGTATIWVCEEKNWPVAFKFDAGNNRTIMFTGWMSFVQENNVKVGDVCLFEMIDPIKFSFKVNIFQAREEEPSLDLFQANLLNQNIKPKTEWCIQNVDRGFLKGQFGEGSSWSSPKIDFIASTHQIWKKN</sequence>
<gene>
    <name evidence="7" type="ORF">Lalb_Chr17g0345311</name>
</gene>
<dbReference type="EMBL" id="WOCE01000017">
    <property type="protein sequence ID" value="KAE9596062.1"/>
    <property type="molecule type" value="Genomic_DNA"/>
</dbReference>
<dbReference type="CDD" id="cd10017">
    <property type="entry name" value="B3_DNA"/>
    <property type="match status" value="2"/>
</dbReference>
<dbReference type="InterPro" id="IPR050655">
    <property type="entry name" value="Plant_B3_domain"/>
</dbReference>
<dbReference type="PROSITE" id="PS50863">
    <property type="entry name" value="B3"/>
    <property type="match status" value="2"/>
</dbReference>
<dbReference type="Gene3D" id="2.40.330.10">
    <property type="entry name" value="DNA-binding pseudobarrel domain"/>
    <property type="match status" value="2"/>
</dbReference>
<dbReference type="PANTHER" id="PTHR31920:SF108">
    <property type="entry name" value="B3 DOMAIN-CONTAINING TRANSCRIPTION FACTOR VRN1-LIKE"/>
    <property type="match status" value="1"/>
</dbReference>
<dbReference type="AlphaFoldDB" id="A0A6A4P395"/>
<feature type="domain" description="TF-B3" evidence="6">
    <location>
        <begin position="14"/>
        <end position="108"/>
    </location>
</feature>
<evidence type="ECO:0000313" key="8">
    <source>
        <dbReference type="Proteomes" id="UP000447434"/>
    </source>
</evidence>
<keyword evidence="5" id="KW-0539">Nucleus</keyword>
<dbReference type="GO" id="GO:0003677">
    <property type="term" value="F:DNA binding"/>
    <property type="evidence" value="ECO:0007669"/>
    <property type="project" value="UniProtKB-KW"/>
</dbReference>
<dbReference type="SMART" id="SM01019">
    <property type="entry name" value="B3"/>
    <property type="match status" value="2"/>
</dbReference>
<dbReference type="InterPro" id="IPR015300">
    <property type="entry name" value="DNA-bd_pseudobarrel_sf"/>
</dbReference>
<evidence type="ECO:0000256" key="4">
    <source>
        <dbReference type="ARBA" id="ARBA00023163"/>
    </source>
</evidence>
<dbReference type="Pfam" id="PF02362">
    <property type="entry name" value="B3"/>
    <property type="match status" value="2"/>
</dbReference>
<evidence type="ECO:0000256" key="3">
    <source>
        <dbReference type="ARBA" id="ARBA00023125"/>
    </source>
</evidence>
<evidence type="ECO:0000256" key="2">
    <source>
        <dbReference type="ARBA" id="ARBA00023015"/>
    </source>
</evidence>
<protein>
    <submittedName>
        <fullName evidence="7">Putative transcription factor B3-Domain family</fullName>
    </submittedName>
</protein>
<dbReference type="GO" id="GO:0005634">
    <property type="term" value="C:nucleus"/>
    <property type="evidence" value="ECO:0007669"/>
    <property type="project" value="UniProtKB-SubCell"/>
</dbReference>
<keyword evidence="8" id="KW-1185">Reference proteome</keyword>
<evidence type="ECO:0000313" key="7">
    <source>
        <dbReference type="EMBL" id="KAE9596062.1"/>
    </source>
</evidence>
<comment type="subcellular location">
    <subcellularLocation>
        <location evidence="1">Nucleus</location>
    </subcellularLocation>
</comment>
<dbReference type="InterPro" id="IPR003340">
    <property type="entry name" value="B3_DNA-bd"/>
</dbReference>
<accession>A0A6A4P395</accession>
<name>A0A6A4P395_LUPAL</name>
<comment type="caution">
    <text evidence="7">The sequence shown here is derived from an EMBL/GenBank/DDBJ whole genome shotgun (WGS) entry which is preliminary data.</text>
</comment>
<evidence type="ECO:0000259" key="6">
    <source>
        <dbReference type="PROSITE" id="PS50863"/>
    </source>
</evidence>
<keyword evidence="3" id="KW-0238">DNA-binding</keyword>
<dbReference type="Proteomes" id="UP000447434">
    <property type="component" value="Chromosome 17"/>
</dbReference>
<organism evidence="7 8">
    <name type="scientific">Lupinus albus</name>
    <name type="common">White lupine</name>
    <name type="synonym">Lupinus termis</name>
    <dbReference type="NCBI Taxonomy" id="3870"/>
    <lineage>
        <taxon>Eukaryota</taxon>
        <taxon>Viridiplantae</taxon>
        <taxon>Streptophyta</taxon>
        <taxon>Embryophyta</taxon>
        <taxon>Tracheophyta</taxon>
        <taxon>Spermatophyta</taxon>
        <taxon>Magnoliopsida</taxon>
        <taxon>eudicotyledons</taxon>
        <taxon>Gunneridae</taxon>
        <taxon>Pentapetalae</taxon>
        <taxon>rosids</taxon>
        <taxon>fabids</taxon>
        <taxon>Fabales</taxon>
        <taxon>Fabaceae</taxon>
        <taxon>Papilionoideae</taxon>
        <taxon>50 kb inversion clade</taxon>
        <taxon>genistoids sensu lato</taxon>
        <taxon>core genistoids</taxon>
        <taxon>Genisteae</taxon>
        <taxon>Lupinus</taxon>
    </lineage>
</organism>
<evidence type="ECO:0000256" key="1">
    <source>
        <dbReference type="ARBA" id="ARBA00004123"/>
    </source>
</evidence>
<dbReference type="PANTHER" id="PTHR31920">
    <property type="entry name" value="B3 DOMAIN-CONTAINING"/>
    <property type="match status" value="1"/>
</dbReference>
<proteinExistence type="predicted"/>
<keyword evidence="2" id="KW-0805">Transcription regulation</keyword>
<reference evidence="8" key="1">
    <citation type="journal article" date="2020" name="Nat. Commun.">
        <title>Genome sequence of the cluster root forming white lupin.</title>
        <authorList>
            <person name="Hufnagel B."/>
            <person name="Marques A."/>
            <person name="Soriano A."/>
            <person name="Marques L."/>
            <person name="Divol F."/>
            <person name="Doumas P."/>
            <person name="Sallet E."/>
            <person name="Mancinotti D."/>
            <person name="Carrere S."/>
            <person name="Marande W."/>
            <person name="Arribat S."/>
            <person name="Keller J."/>
            <person name="Huneau C."/>
            <person name="Blein T."/>
            <person name="Aime D."/>
            <person name="Laguerre M."/>
            <person name="Taylor J."/>
            <person name="Schubert V."/>
            <person name="Nelson M."/>
            <person name="Geu-Flores F."/>
            <person name="Crespi M."/>
            <person name="Gallardo-Guerrero K."/>
            <person name="Delaux P.-M."/>
            <person name="Salse J."/>
            <person name="Berges H."/>
            <person name="Guyot R."/>
            <person name="Gouzy J."/>
            <person name="Peret B."/>
        </authorList>
    </citation>
    <scope>NUCLEOTIDE SEQUENCE [LARGE SCALE GENOMIC DNA]</scope>
    <source>
        <strain evidence="8">cv. Amiga</strain>
    </source>
</reference>